<organism evidence="3 4">
    <name type="scientific">[Actinomadura] parvosata subsp. kistnae</name>
    <dbReference type="NCBI Taxonomy" id="1909395"/>
    <lineage>
        <taxon>Bacteria</taxon>
        <taxon>Bacillati</taxon>
        <taxon>Actinomycetota</taxon>
        <taxon>Actinomycetes</taxon>
        <taxon>Streptosporangiales</taxon>
        <taxon>Streptosporangiaceae</taxon>
        <taxon>Nonomuraea</taxon>
    </lineage>
</organism>
<dbReference type="RefSeq" id="WP_080042197.1">
    <property type="nucleotide sequence ID" value="NZ_CP017717.1"/>
</dbReference>
<keyword evidence="4" id="KW-1185">Reference proteome</keyword>
<name>A0A1V0A6U0_9ACTN</name>
<feature type="compositionally biased region" description="Low complexity" evidence="1">
    <location>
        <begin position="209"/>
        <end position="238"/>
    </location>
</feature>
<evidence type="ECO:0000313" key="4">
    <source>
        <dbReference type="Proteomes" id="UP000190797"/>
    </source>
</evidence>
<gene>
    <name evidence="3" type="ORF">BKM31_34685</name>
</gene>
<evidence type="ECO:0000313" key="3">
    <source>
        <dbReference type="EMBL" id="AQZ65925.1"/>
    </source>
</evidence>
<dbReference type="Proteomes" id="UP000190797">
    <property type="component" value="Chromosome"/>
</dbReference>
<keyword evidence="2" id="KW-0732">Signal</keyword>
<feature type="region of interest" description="Disordered" evidence="1">
    <location>
        <begin position="24"/>
        <end position="48"/>
    </location>
</feature>
<dbReference type="KEGG" id="noa:BKM31_34685"/>
<feature type="chain" id="PRO_5013296155" evidence="2">
    <location>
        <begin position="26"/>
        <end position="258"/>
    </location>
</feature>
<evidence type="ECO:0000256" key="1">
    <source>
        <dbReference type="SAM" id="MobiDB-lite"/>
    </source>
</evidence>
<dbReference type="AlphaFoldDB" id="A0A1V0A6U0"/>
<dbReference type="EMBL" id="CP017717">
    <property type="protein sequence ID" value="AQZ65925.1"/>
    <property type="molecule type" value="Genomic_DNA"/>
</dbReference>
<feature type="signal peptide" evidence="2">
    <location>
        <begin position="1"/>
        <end position="25"/>
    </location>
</feature>
<protein>
    <submittedName>
        <fullName evidence="3">Uncharacterized protein</fullName>
    </submittedName>
</protein>
<sequence>MSPAVLRALLTGVAVLLAAGCGATASPQRRPADTVPTRTAQRDQSTQDHAEICVEDRTRVRTEDQRCDDRQRGHSWYYVPLSATVPAIGRKAASGLPYAPPGRAYRAVRKGGSGQGVLIVDDRDRVEICVQVSTRVRVPDERCEDLLDGYAWYYLVIDRRIPAVGKRAERGSYLPPRQLTTYRARRDGGKGGTAAIRPETDEPRPTPTPTATAKKPSTRATARPTPTRPTTRPTTKPTTKPRECRTVRSGGRATTRCS</sequence>
<proteinExistence type="predicted"/>
<dbReference type="OrthoDB" id="3540017at2"/>
<evidence type="ECO:0000256" key="2">
    <source>
        <dbReference type="SAM" id="SignalP"/>
    </source>
</evidence>
<dbReference type="PROSITE" id="PS51257">
    <property type="entry name" value="PROKAR_LIPOPROTEIN"/>
    <property type="match status" value="1"/>
</dbReference>
<feature type="region of interest" description="Disordered" evidence="1">
    <location>
        <begin position="175"/>
        <end position="258"/>
    </location>
</feature>
<accession>A0A1V0A6U0</accession>
<reference evidence="4" key="1">
    <citation type="journal article" date="2017" name="Med. Chem. Commun.">
        <title>Nonomuraea sp. ATCC 55076 harbours the largest actinomycete chromosome to date and the kistamicin biosynthetic gene cluster.</title>
        <authorList>
            <person name="Nazari B."/>
            <person name="Forneris C.C."/>
            <person name="Gibson M.I."/>
            <person name="Moon K."/>
            <person name="Schramma K.R."/>
            <person name="Seyedsayamdost M.R."/>
        </authorList>
    </citation>
    <scope>NUCLEOTIDE SEQUENCE [LARGE SCALE GENOMIC DNA]</scope>
    <source>
        <strain evidence="4">ATCC 55076</strain>
    </source>
</reference>